<evidence type="ECO:0000313" key="4">
    <source>
        <dbReference type="Proteomes" id="UP000567179"/>
    </source>
</evidence>
<proteinExistence type="predicted"/>
<keyword evidence="2" id="KW-1133">Transmembrane helix</keyword>
<feature type="transmembrane region" description="Helical" evidence="2">
    <location>
        <begin position="280"/>
        <end position="298"/>
    </location>
</feature>
<protein>
    <submittedName>
        <fullName evidence="3">Uncharacterized protein</fullName>
    </submittedName>
</protein>
<name>A0A8H5ESR1_9AGAR</name>
<dbReference type="AlphaFoldDB" id="A0A8H5ESR1"/>
<feature type="region of interest" description="Disordered" evidence="1">
    <location>
        <begin position="1"/>
        <end position="66"/>
    </location>
</feature>
<reference evidence="3 4" key="1">
    <citation type="journal article" date="2020" name="ISME J.">
        <title>Uncovering the hidden diversity of litter-decomposition mechanisms in mushroom-forming fungi.</title>
        <authorList>
            <person name="Floudas D."/>
            <person name="Bentzer J."/>
            <person name="Ahren D."/>
            <person name="Johansson T."/>
            <person name="Persson P."/>
            <person name="Tunlid A."/>
        </authorList>
    </citation>
    <scope>NUCLEOTIDE SEQUENCE [LARGE SCALE GENOMIC DNA]</scope>
    <source>
        <strain evidence="3 4">CBS 101986</strain>
    </source>
</reference>
<gene>
    <name evidence="3" type="ORF">D9619_007671</name>
</gene>
<keyword evidence="2" id="KW-0472">Membrane</keyword>
<sequence length="299" mass="31032">MFVPFFSKRSESSLVRRKGGGKNAGTSKTSSVTTSSSSGSSSSSSGKKTKSSTTKKTKTYSKPKAVGPAAIPAGQLFAGRLVGGGTREGVFGSKTYGSGYPGIIGRGTSGRGFPYYFWPLGWPLVVGGGVGSALYLHNNLEYGDPMNTSRPGGPMATAVFPSLSASGTYFRLLADNETVISLVSDMAANCSSYIATTSPYFSATASAPYSGLPQPEQVVQYYRASSIALSLDGYNNSATYGLEGTPDSPLPSTADLVLMDCLNQTIGQAAPLVDAAGGLVVPRVGMIGLFWVIWWLVLG</sequence>
<dbReference type="EMBL" id="JAACJJ010000057">
    <property type="protein sequence ID" value="KAF5311050.1"/>
    <property type="molecule type" value="Genomic_DNA"/>
</dbReference>
<evidence type="ECO:0000313" key="3">
    <source>
        <dbReference type="EMBL" id="KAF5311050.1"/>
    </source>
</evidence>
<feature type="compositionally biased region" description="Low complexity" evidence="1">
    <location>
        <begin position="25"/>
        <end position="46"/>
    </location>
</feature>
<keyword evidence="4" id="KW-1185">Reference proteome</keyword>
<dbReference type="OrthoDB" id="3365917at2759"/>
<keyword evidence="2" id="KW-0812">Transmembrane</keyword>
<organism evidence="3 4">
    <name type="scientific">Psilocybe cf. subviscida</name>
    <dbReference type="NCBI Taxonomy" id="2480587"/>
    <lineage>
        <taxon>Eukaryota</taxon>
        <taxon>Fungi</taxon>
        <taxon>Dikarya</taxon>
        <taxon>Basidiomycota</taxon>
        <taxon>Agaricomycotina</taxon>
        <taxon>Agaricomycetes</taxon>
        <taxon>Agaricomycetidae</taxon>
        <taxon>Agaricales</taxon>
        <taxon>Agaricineae</taxon>
        <taxon>Strophariaceae</taxon>
        <taxon>Psilocybe</taxon>
    </lineage>
</organism>
<comment type="caution">
    <text evidence="3">The sequence shown here is derived from an EMBL/GenBank/DDBJ whole genome shotgun (WGS) entry which is preliminary data.</text>
</comment>
<accession>A0A8H5ESR1</accession>
<evidence type="ECO:0000256" key="1">
    <source>
        <dbReference type="SAM" id="MobiDB-lite"/>
    </source>
</evidence>
<evidence type="ECO:0000256" key="2">
    <source>
        <dbReference type="SAM" id="Phobius"/>
    </source>
</evidence>
<dbReference type="Proteomes" id="UP000567179">
    <property type="component" value="Unassembled WGS sequence"/>
</dbReference>
<feature type="compositionally biased region" description="Basic residues" evidence="1">
    <location>
        <begin position="47"/>
        <end position="61"/>
    </location>
</feature>